<accession>A0A2P4UMS4</accession>
<name>A0A2P4UMS4_9ACTN</name>
<keyword evidence="5" id="KW-1185">Reference proteome</keyword>
<dbReference type="Proteomes" id="UP000242367">
    <property type="component" value="Unassembled WGS sequence"/>
</dbReference>
<dbReference type="PANTHER" id="PTHR48106:SF13">
    <property type="entry name" value="QUINONE OXIDOREDUCTASE-RELATED"/>
    <property type="match status" value="1"/>
</dbReference>
<comment type="caution">
    <text evidence="4">The sequence shown here is derived from an EMBL/GenBank/DDBJ whole genome shotgun (WGS) entry which is preliminary data.</text>
</comment>
<feature type="domain" description="Enoyl reductase (ER)" evidence="3">
    <location>
        <begin position="10"/>
        <end position="307"/>
    </location>
</feature>
<evidence type="ECO:0000313" key="5">
    <source>
        <dbReference type="Proteomes" id="UP000242367"/>
    </source>
</evidence>
<dbReference type="InterPro" id="IPR013154">
    <property type="entry name" value="ADH-like_N"/>
</dbReference>
<dbReference type="EC" id="1.6.5.5" evidence="4"/>
<dbReference type="SMART" id="SM00829">
    <property type="entry name" value="PKS_ER"/>
    <property type="match status" value="1"/>
</dbReference>
<evidence type="ECO:0000259" key="3">
    <source>
        <dbReference type="SMART" id="SM00829"/>
    </source>
</evidence>
<dbReference type="Gene3D" id="3.90.180.10">
    <property type="entry name" value="Medium-chain alcohol dehydrogenases, catalytic domain"/>
    <property type="match status" value="1"/>
</dbReference>
<dbReference type="Gene3D" id="3.40.50.720">
    <property type="entry name" value="NAD(P)-binding Rossmann-like Domain"/>
    <property type="match status" value="1"/>
</dbReference>
<dbReference type="AlphaFoldDB" id="A0A2P4UMS4"/>
<keyword evidence="1" id="KW-0521">NADP</keyword>
<dbReference type="InterPro" id="IPR011032">
    <property type="entry name" value="GroES-like_sf"/>
</dbReference>
<keyword evidence="2 4" id="KW-0560">Oxidoreductase</keyword>
<organism evidence="4 5">
    <name type="scientific">Actinomadura rubteroloni</name>
    <dbReference type="NCBI Taxonomy" id="1926885"/>
    <lineage>
        <taxon>Bacteria</taxon>
        <taxon>Bacillati</taxon>
        <taxon>Actinomycetota</taxon>
        <taxon>Actinomycetes</taxon>
        <taxon>Streptosporangiales</taxon>
        <taxon>Thermomonosporaceae</taxon>
        <taxon>Actinomadura</taxon>
    </lineage>
</organism>
<dbReference type="GO" id="GO:0003960">
    <property type="term" value="F:quinone reductase (NADPH) activity"/>
    <property type="evidence" value="ECO:0007669"/>
    <property type="project" value="UniProtKB-EC"/>
</dbReference>
<dbReference type="SUPFAM" id="SSF51735">
    <property type="entry name" value="NAD(P)-binding Rossmann-fold domains"/>
    <property type="match status" value="1"/>
</dbReference>
<dbReference type="Pfam" id="PF00107">
    <property type="entry name" value="ADH_zinc_N"/>
    <property type="match status" value="1"/>
</dbReference>
<sequence length="309" mass="31986">MRRIRHHEHGGPEVLRLEEADVPEPGPGELLVRAEAIGVTLPSVRRVRDERTALPGVLGGEVAGPVLAVGAGVDGFAVGDRVTSLTLSGSYADIVVAPTFLASRIPDDADAVDAVALVRGGHVALAALVTGAVTPSDAVLITGAASGAGHLAVQLAKLQGVRRVVAAVGSRAKADFLRGLGADEVVAYDEGDWGEPVDVVLDGVGGDVLPRALAALVPGGRLVFFGSGGGTVPAFDLLAGGKTITGLTMGRFSVIHRDVYERHTDDLWTYHREKRLTAVVHAEIPLADAARAHEIIEARANLGKVVLRP</sequence>
<proteinExistence type="predicted"/>
<dbReference type="GO" id="GO:0070402">
    <property type="term" value="F:NADPH binding"/>
    <property type="evidence" value="ECO:0007669"/>
    <property type="project" value="TreeGrafter"/>
</dbReference>
<dbReference type="InterPro" id="IPR036291">
    <property type="entry name" value="NAD(P)-bd_dom_sf"/>
</dbReference>
<dbReference type="SUPFAM" id="SSF50129">
    <property type="entry name" value="GroES-like"/>
    <property type="match status" value="1"/>
</dbReference>
<evidence type="ECO:0000313" key="4">
    <source>
        <dbReference type="EMBL" id="POM26343.1"/>
    </source>
</evidence>
<gene>
    <name evidence="4" type="primary">qorA_2</name>
    <name evidence="4" type="ORF">BTM25_07400</name>
</gene>
<dbReference type="Pfam" id="PF08240">
    <property type="entry name" value="ADH_N"/>
    <property type="match status" value="1"/>
</dbReference>
<evidence type="ECO:0000256" key="2">
    <source>
        <dbReference type="ARBA" id="ARBA00023002"/>
    </source>
</evidence>
<evidence type="ECO:0000256" key="1">
    <source>
        <dbReference type="ARBA" id="ARBA00022857"/>
    </source>
</evidence>
<dbReference type="PANTHER" id="PTHR48106">
    <property type="entry name" value="QUINONE OXIDOREDUCTASE PIG3-RELATED"/>
    <property type="match status" value="1"/>
</dbReference>
<dbReference type="InterPro" id="IPR013149">
    <property type="entry name" value="ADH-like_C"/>
</dbReference>
<dbReference type="EMBL" id="MTBP01000001">
    <property type="protein sequence ID" value="POM26343.1"/>
    <property type="molecule type" value="Genomic_DNA"/>
</dbReference>
<protein>
    <submittedName>
        <fullName evidence="4">Quinone oxidoreductase 1</fullName>
        <ecNumber evidence="4">1.6.5.5</ecNumber>
    </submittedName>
</protein>
<dbReference type="GO" id="GO:0005829">
    <property type="term" value="C:cytosol"/>
    <property type="evidence" value="ECO:0007669"/>
    <property type="project" value="TreeGrafter"/>
</dbReference>
<dbReference type="InterPro" id="IPR020843">
    <property type="entry name" value="ER"/>
</dbReference>
<dbReference type="GO" id="GO:0035925">
    <property type="term" value="F:mRNA 3'-UTR AU-rich region binding"/>
    <property type="evidence" value="ECO:0007669"/>
    <property type="project" value="TreeGrafter"/>
</dbReference>
<reference evidence="4 5" key="1">
    <citation type="journal article" date="2017" name="Chemistry">
        <title>Isolation, Biosynthesis and Chemical Modifications of Rubterolones A-F: Rare Tropolone Alkaloids from Actinomadura sp. 5-2.</title>
        <authorList>
            <person name="Guo H."/>
            <person name="Benndorf R."/>
            <person name="Leichnitz D."/>
            <person name="Klassen J.L."/>
            <person name="Vollmers J."/>
            <person name="Gorls H."/>
            <person name="Steinacker M."/>
            <person name="Weigel C."/>
            <person name="Dahse H.M."/>
            <person name="Kaster A.K."/>
            <person name="de Beer Z.W."/>
            <person name="Poulsen M."/>
            <person name="Beemelmanns C."/>
        </authorList>
    </citation>
    <scope>NUCLEOTIDE SEQUENCE [LARGE SCALE GENOMIC DNA]</scope>
    <source>
        <strain evidence="4 5">5-2</strain>
    </source>
</reference>
<dbReference type="RefSeq" id="WP_103561326.1">
    <property type="nucleotide sequence ID" value="NZ_MTBP01000001.1"/>
</dbReference>